<accession>A0ABX0GZU4</accession>
<proteinExistence type="predicted"/>
<feature type="domain" description="ABM" evidence="1">
    <location>
        <begin position="2"/>
        <end position="92"/>
    </location>
</feature>
<keyword evidence="2" id="KW-0560">Oxidoreductase</keyword>
<dbReference type="PROSITE" id="PS51725">
    <property type="entry name" value="ABM"/>
    <property type="match status" value="1"/>
</dbReference>
<dbReference type="EMBL" id="JAANNP010000095">
    <property type="protein sequence ID" value="NHC16120.1"/>
    <property type="molecule type" value="Genomic_DNA"/>
</dbReference>
<dbReference type="InterPro" id="IPR011008">
    <property type="entry name" value="Dimeric_a/b-barrel"/>
</dbReference>
<dbReference type="Proteomes" id="UP000800981">
    <property type="component" value="Unassembled WGS sequence"/>
</dbReference>
<evidence type="ECO:0000259" key="1">
    <source>
        <dbReference type="PROSITE" id="PS51725"/>
    </source>
</evidence>
<keyword evidence="3" id="KW-1185">Reference proteome</keyword>
<name>A0ABX0GZU4_9ACTN</name>
<dbReference type="SUPFAM" id="SSF54909">
    <property type="entry name" value="Dimeric alpha+beta barrel"/>
    <property type="match status" value="1"/>
</dbReference>
<gene>
    <name evidence="2" type="ORF">G9H71_20240</name>
</gene>
<dbReference type="RefSeq" id="WP_166284589.1">
    <property type="nucleotide sequence ID" value="NZ_JAANNP010000095.1"/>
</dbReference>
<reference evidence="2 3" key="1">
    <citation type="submission" date="2020-03" db="EMBL/GenBank/DDBJ databases">
        <title>Two novel Motilibacter sp.</title>
        <authorList>
            <person name="Liu S."/>
        </authorList>
    </citation>
    <scope>NUCLEOTIDE SEQUENCE [LARGE SCALE GENOMIC DNA]</scope>
    <source>
        <strain evidence="2 3">E257</strain>
    </source>
</reference>
<evidence type="ECO:0000313" key="3">
    <source>
        <dbReference type="Proteomes" id="UP000800981"/>
    </source>
</evidence>
<comment type="caution">
    <text evidence="2">The sequence shown here is derived from an EMBL/GenBank/DDBJ whole genome shotgun (WGS) entry which is preliminary data.</text>
</comment>
<organism evidence="2 3">
    <name type="scientific">Motilibacter deserti</name>
    <dbReference type="NCBI Taxonomy" id="2714956"/>
    <lineage>
        <taxon>Bacteria</taxon>
        <taxon>Bacillati</taxon>
        <taxon>Actinomycetota</taxon>
        <taxon>Actinomycetes</taxon>
        <taxon>Motilibacterales</taxon>
        <taxon>Motilibacteraceae</taxon>
        <taxon>Motilibacter</taxon>
    </lineage>
</organism>
<evidence type="ECO:0000313" key="2">
    <source>
        <dbReference type="EMBL" id="NHC16120.1"/>
    </source>
</evidence>
<sequence length="99" mass="11032">MFAIVVRFDLLDTAAAERFDHLVAEVVPGIRASEPGTLVYTPHTVQGEPLARVFYEVYRDREAHAAHEARPETAEFLREVRTLTASIRVELLEGALEAG</sequence>
<keyword evidence="2" id="KW-0503">Monooxygenase</keyword>
<dbReference type="GO" id="GO:0004497">
    <property type="term" value="F:monooxygenase activity"/>
    <property type="evidence" value="ECO:0007669"/>
    <property type="project" value="UniProtKB-KW"/>
</dbReference>
<dbReference type="Pfam" id="PF03992">
    <property type="entry name" value="ABM"/>
    <property type="match status" value="1"/>
</dbReference>
<dbReference type="Gene3D" id="3.30.70.100">
    <property type="match status" value="1"/>
</dbReference>
<dbReference type="InterPro" id="IPR007138">
    <property type="entry name" value="ABM_dom"/>
</dbReference>
<protein>
    <submittedName>
        <fullName evidence="2">Antibiotic biosynthesis monooxygenase</fullName>
    </submittedName>
</protein>